<evidence type="ECO:0000256" key="1">
    <source>
        <dbReference type="ARBA" id="ARBA00009986"/>
    </source>
</evidence>
<dbReference type="Proteomes" id="UP001408356">
    <property type="component" value="Unassembled WGS sequence"/>
</dbReference>
<sequence length="484" mass="53652">MAQSTFDIKPKSYPGNIVNNEFLKSATTRHGIDPSTGEPLYEVPVATKADLDTAVKHSRAAFKTWSKTTFSERAELLLKFADLIEKNRDEFEKLLTMESGKPIGLAHAEIDMTVGWIRTWATMELKDEIIEQTDEKTIYSTRVPLGVCAAIVPWNWPALLGMGKVGPALITGNTIIVKPSPFTPYCDLKLGELGMSIFPPGVFQVLSGNDDLGPWITEHPDINMVAFTGSIPTGKRVAASCAKTLKRFVLELGGNDAAIVCDDVDIEKCLPKITSVAFLHSGQICMDIKRLYIHEKIYDKFRDAMIEFAKNNMKTGNPFEDGVAIGPVQNSMQFEVVKDLYVHVKKQDWKIALDGNIRESSKGFFAEPVIVDNPPEDSRVVVEEPFGPIVPLLKWSDEDDVLERANALETGLGASVWSKDLDRAERMARQLGAGSVWVNSHFDTAPNVPFGGHKESGMGVEWGLEGLKSYTNSRSLWVWKKIFS</sequence>
<dbReference type="SUPFAM" id="SSF53720">
    <property type="entry name" value="ALDH-like"/>
    <property type="match status" value="1"/>
</dbReference>
<gene>
    <name evidence="8" type="ORF">SUNI508_06253</name>
</gene>
<dbReference type="InterPro" id="IPR029510">
    <property type="entry name" value="Ald_DH_CS_GLU"/>
</dbReference>
<dbReference type="InterPro" id="IPR015590">
    <property type="entry name" value="Aldehyde_DH_dom"/>
</dbReference>
<dbReference type="InterPro" id="IPR016163">
    <property type="entry name" value="Ald_DH_C"/>
</dbReference>
<proteinExistence type="inferred from homology"/>
<feature type="domain" description="Aldehyde dehydrogenase" evidence="7">
    <location>
        <begin position="28"/>
        <end position="475"/>
    </location>
</feature>
<dbReference type="Gene3D" id="3.40.309.10">
    <property type="entry name" value="Aldehyde Dehydrogenase, Chain A, domain 2"/>
    <property type="match status" value="1"/>
</dbReference>
<evidence type="ECO:0000256" key="3">
    <source>
        <dbReference type="ARBA" id="ARBA00024226"/>
    </source>
</evidence>
<dbReference type="PROSITE" id="PS00687">
    <property type="entry name" value="ALDEHYDE_DEHYDR_GLU"/>
    <property type="match status" value="1"/>
</dbReference>
<comment type="caution">
    <text evidence="8">The sequence shown here is derived from an EMBL/GenBank/DDBJ whole genome shotgun (WGS) entry which is preliminary data.</text>
</comment>
<comment type="catalytic activity">
    <reaction evidence="4">
        <text>an aldehyde + NAD(+) + H2O = a carboxylate + NADH + 2 H(+)</text>
        <dbReference type="Rhea" id="RHEA:16185"/>
        <dbReference type="ChEBI" id="CHEBI:15377"/>
        <dbReference type="ChEBI" id="CHEBI:15378"/>
        <dbReference type="ChEBI" id="CHEBI:17478"/>
        <dbReference type="ChEBI" id="CHEBI:29067"/>
        <dbReference type="ChEBI" id="CHEBI:57540"/>
        <dbReference type="ChEBI" id="CHEBI:57945"/>
        <dbReference type="EC" id="1.2.1.3"/>
    </reaction>
</comment>
<keyword evidence="2 6" id="KW-0560">Oxidoreductase</keyword>
<dbReference type="InterPro" id="IPR016162">
    <property type="entry name" value="Ald_DH_N"/>
</dbReference>
<feature type="active site" evidence="5">
    <location>
        <position position="251"/>
    </location>
</feature>
<evidence type="ECO:0000259" key="7">
    <source>
        <dbReference type="Pfam" id="PF00171"/>
    </source>
</evidence>
<dbReference type="CDD" id="cd07106">
    <property type="entry name" value="ALDH_AldA-AAD23400"/>
    <property type="match status" value="1"/>
</dbReference>
<comment type="similarity">
    <text evidence="1 6">Belongs to the aldehyde dehydrogenase family.</text>
</comment>
<evidence type="ECO:0000256" key="5">
    <source>
        <dbReference type="PROSITE-ProRule" id="PRU10007"/>
    </source>
</evidence>
<evidence type="ECO:0000256" key="4">
    <source>
        <dbReference type="ARBA" id="ARBA00049194"/>
    </source>
</evidence>
<dbReference type="InterPro" id="IPR044086">
    <property type="entry name" value="LUC3-like"/>
</dbReference>
<evidence type="ECO:0000313" key="9">
    <source>
        <dbReference type="Proteomes" id="UP001408356"/>
    </source>
</evidence>
<dbReference type="EMBL" id="JARVKF010000224">
    <property type="protein sequence ID" value="KAK9420513.1"/>
    <property type="molecule type" value="Genomic_DNA"/>
</dbReference>
<organism evidence="8 9">
    <name type="scientific">Seiridium unicorne</name>
    <dbReference type="NCBI Taxonomy" id="138068"/>
    <lineage>
        <taxon>Eukaryota</taxon>
        <taxon>Fungi</taxon>
        <taxon>Dikarya</taxon>
        <taxon>Ascomycota</taxon>
        <taxon>Pezizomycotina</taxon>
        <taxon>Sordariomycetes</taxon>
        <taxon>Xylariomycetidae</taxon>
        <taxon>Amphisphaeriales</taxon>
        <taxon>Sporocadaceae</taxon>
        <taxon>Seiridium</taxon>
    </lineage>
</organism>
<reference evidence="8 9" key="1">
    <citation type="journal article" date="2024" name="J. Plant Pathol.">
        <title>Sequence and assembly of the genome of Seiridium unicorne, isolate CBS 538.82, causal agent of cypress canker disease.</title>
        <authorList>
            <person name="Scali E."/>
            <person name="Rocca G.D."/>
            <person name="Danti R."/>
            <person name="Garbelotto M."/>
            <person name="Barberini S."/>
            <person name="Baroncelli R."/>
            <person name="Emiliani G."/>
        </authorList>
    </citation>
    <scope>NUCLEOTIDE SEQUENCE [LARGE SCALE GENOMIC DNA]</scope>
    <source>
        <strain evidence="8 9">BM-138-508</strain>
    </source>
</reference>
<dbReference type="EC" id="1.2.1.3" evidence="3"/>
<keyword evidence="9" id="KW-1185">Reference proteome</keyword>
<protein>
    <recommendedName>
        <fullName evidence="3">aldehyde dehydrogenase (NAD(+))</fullName>
        <ecNumber evidence="3">1.2.1.3</ecNumber>
    </recommendedName>
</protein>
<dbReference type="Gene3D" id="3.40.605.10">
    <property type="entry name" value="Aldehyde Dehydrogenase, Chain A, domain 1"/>
    <property type="match status" value="1"/>
</dbReference>
<evidence type="ECO:0000313" key="8">
    <source>
        <dbReference type="EMBL" id="KAK9420513.1"/>
    </source>
</evidence>
<accession>A0ABR2V0Q4</accession>
<dbReference type="PANTHER" id="PTHR11699">
    <property type="entry name" value="ALDEHYDE DEHYDROGENASE-RELATED"/>
    <property type="match status" value="1"/>
</dbReference>
<evidence type="ECO:0000256" key="2">
    <source>
        <dbReference type="ARBA" id="ARBA00023002"/>
    </source>
</evidence>
<evidence type="ECO:0000256" key="6">
    <source>
        <dbReference type="RuleBase" id="RU003345"/>
    </source>
</evidence>
<dbReference type="InterPro" id="IPR016161">
    <property type="entry name" value="Ald_DH/histidinol_DH"/>
</dbReference>
<name>A0ABR2V0Q4_9PEZI</name>
<dbReference type="Pfam" id="PF00171">
    <property type="entry name" value="Aldedh"/>
    <property type="match status" value="1"/>
</dbReference>